<dbReference type="InterPro" id="IPR020966">
    <property type="entry name" value="ALMT"/>
</dbReference>
<evidence type="ECO:0000313" key="10">
    <source>
        <dbReference type="EMBL" id="KAE9464642.1"/>
    </source>
</evidence>
<evidence type="ECO:0000256" key="4">
    <source>
        <dbReference type="ARBA" id="ARBA00022692"/>
    </source>
</evidence>
<dbReference type="GO" id="GO:0016020">
    <property type="term" value="C:membrane"/>
    <property type="evidence" value="ECO:0007669"/>
    <property type="project" value="UniProtKB-SubCell"/>
</dbReference>
<protein>
    <recommendedName>
        <fullName evidence="12">Aluminum-activated malate transporter</fullName>
    </recommendedName>
</protein>
<comment type="subcellular location">
    <subcellularLocation>
        <location evidence="1">Membrane</location>
        <topology evidence="1">Multi-pass membrane protein</topology>
    </subcellularLocation>
</comment>
<sequence length="463" mass="51901">MAGTLRHSFAERLLSRKGYSELGIGRSDGGDDEPRSRSVREKFTALRTIVRESSIKAYEMGRSDPRKVVFAAKMGLALALVSVLIFFKEPLKDISQYSIWAILTVVVVFEFSIGMIRLMLKFELMISCFCDSAEFIGGDFDYLGATLNKGFNRALGTLSAGALALGIAELTELAGEYQEVFIVFSIFVAGKVQVISCKLFETVPGNEAIRIRIPGVFIDLLYCAGIGVFKFFQNCCISIAANCIGAGICLGVNICIYPIWAGEDLHKLVVKNFKGVATSLEGCVNEYLENVKYERIPSKILTYQASDDPTYSGYRSAVESTSQEDSLLDFAVWEPPHGRYKMWNYPWRDYVKVSGALRHCAFMVMAMHGCILAEIQAPFELRQVFRKELQRVGSEGAYILRELANKVEKMEKLSRGDILHEVHEAAEELQMMIDQKSYLLVNSANWEGVKRHKSLKIPIPFLR</sequence>
<dbReference type="PANTHER" id="PTHR31086">
    <property type="entry name" value="ALUMINUM-ACTIVATED MALATE TRANSPORTER 10"/>
    <property type="match status" value="1"/>
</dbReference>
<evidence type="ECO:0000256" key="5">
    <source>
        <dbReference type="ARBA" id="ARBA00022989"/>
    </source>
</evidence>
<dbReference type="OrthoDB" id="68611at2759"/>
<keyword evidence="3" id="KW-0813">Transport</keyword>
<dbReference type="Proteomes" id="UP000428333">
    <property type="component" value="Linkage Group LG02"/>
</dbReference>
<dbReference type="GO" id="GO:0034220">
    <property type="term" value="P:monoatomic ion transmembrane transport"/>
    <property type="evidence" value="ECO:0007669"/>
    <property type="project" value="UniProtKB-KW"/>
</dbReference>
<keyword evidence="11" id="KW-1185">Reference proteome</keyword>
<accession>A0A6A4M5E1</accession>
<feature type="transmembrane region" description="Helical" evidence="9">
    <location>
        <begin position="99"/>
        <end position="120"/>
    </location>
</feature>
<evidence type="ECO:0000256" key="6">
    <source>
        <dbReference type="ARBA" id="ARBA00023065"/>
    </source>
</evidence>
<evidence type="ECO:0000256" key="2">
    <source>
        <dbReference type="ARBA" id="ARBA00007079"/>
    </source>
</evidence>
<reference evidence="10 11" key="1">
    <citation type="journal article" date="2019" name="Genome Biol. Evol.">
        <title>The Rhododendron genome and chromosomal organization provide insight into shared whole-genome duplications across the heath family (Ericaceae).</title>
        <authorList>
            <person name="Soza V.L."/>
            <person name="Lindsley D."/>
            <person name="Waalkes A."/>
            <person name="Ramage E."/>
            <person name="Patwardhan R.P."/>
            <person name="Burton J.N."/>
            <person name="Adey A."/>
            <person name="Kumar A."/>
            <person name="Qiu R."/>
            <person name="Shendure J."/>
            <person name="Hall B."/>
        </authorList>
    </citation>
    <scope>NUCLEOTIDE SEQUENCE [LARGE SCALE GENOMIC DNA]</scope>
    <source>
        <strain evidence="10">RSF 1966-606</strain>
    </source>
</reference>
<dbReference type="Pfam" id="PF11744">
    <property type="entry name" value="ALMT"/>
    <property type="match status" value="2"/>
</dbReference>
<keyword evidence="7 9" id="KW-0472">Membrane</keyword>
<evidence type="ECO:0000256" key="7">
    <source>
        <dbReference type="ARBA" id="ARBA00023136"/>
    </source>
</evidence>
<keyword evidence="8" id="KW-0407">Ion channel</keyword>
<proteinExistence type="inferred from homology"/>
<gene>
    <name evidence="10" type="ORF">C3L33_03443</name>
</gene>
<organism evidence="10 11">
    <name type="scientific">Rhododendron williamsianum</name>
    <dbReference type="NCBI Taxonomy" id="262921"/>
    <lineage>
        <taxon>Eukaryota</taxon>
        <taxon>Viridiplantae</taxon>
        <taxon>Streptophyta</taxon>
        <taxon>Embryophyta</taxon>
        <taxon>Tracheophyta</taxon>
        <taxon>Spermatophyta</taxon>
        <taxon>Magnoliopsida</taxon>
        <taxon>eudicotyledons</taxon>
        <taxon>Gunneridae</taxon>
        <taxon>Pentapetalae</taxon>
        <taxon>asterids</taxon>
        <taxon>Ericales</taxon>
        <taxon>Ericaceae</taxon>
        <taxon>Ericoideae</taxon>
        <taxon>Rhodoreae</taxon>
        <taxon>Rhododendron</taxon>
    </lineage>
</organism>
<evidence type="ECO:0008006" key="12">
    <source>
        <dbReference type="Google" id="ProtNLM"/>
    </source>
</evidence>
<comment type="similarity">
    <text evidence="2">Belongs to the aromatic acid exporter (TC 2.A.85) family.</text>
</comment>
<keyword evidence="6" id="KW-0406">Ion transport</keyword>
<evidence type="ECO:0000256" key="9">
    <source>
        <dbReference type="SAM" id="Phobius"/>
    </source>
</evidence>
<evidence type="ECO:0000256" key="8">
    <source>
        <dbReference type="ARBA" id="ARBA00023303"/>
    </source>
</evidence>
<feature type="transmembrane region" description="Helical" evidence="9">
    <location>
        <begin position="68"/>
        <end position="87"/>
    </location>
</feature>
<dbReference type="EMBL" id="QEFC01000329">
    <property type="protein sequence ID" value="KAE9464642.1"/>
    <property type="molecule type" value="Genomic_DNA"/>
</dbReference>
<dbReference type="GO" id="GO:0015743">
    <property type="term" value="P:malate transport"/>
    <property type="evidence" value="ECO:0007669"/>
    <property type="project" value="InterPro"/>
</dbReference>
<name>A0A6A4M5E1_9ERIC</name>
<evidence type="ECO:0000313" key="11">
    <source>
        <dbReference type="Proteomes" id="UP000428333"/>
    </source>
</evidence>
<keyword evidence="4 9" id="KW-0812">Transmembrane</keyword>
<keyword evidence="5 9" id="KW-1133">Transmembrane helix</keyword>
<evidence type="ECO:0000256" key="3">
    <source>
        <dbReference type="ARBA" id="ARBA00022448"/>
    </source>
</evidence>
<comment type="caution">
    <text evidence="10">The sequence shown here is derived from an EMBL/GenBank/DDBJ whole genome shotgun (WGS) entry which is preliminary data.</text>
</comment>
<dbReference type="AlphaFoldDB" id="A0A6A4M5E1"/>
<evidence type="ECO:0000256" key="1">
    <source>
        <dbReference type="ARBA" id="ARBA00004141"/>
    </source>
</evidence>
<feature type="non-terminal residue" evidence="10">
    <location>
        <position position="1"/>
    </location>
</feature>